<protein>
    <submittedName>
        <fullName evidence="3">PiggyBac transposable element-derived protein 4</fullName>
    </submittedName>
</protein>
<accession>A0ABM0ZWD7</accession>
<organism evidence="2 3">
    <name type="scientific">Aplysia californica</name>
    <name type="common">California sea hare</name>
    <dbReference type="NCBI Taxonomy" id="6500"/>
    <lineage>
        <taxon>Eukaryota</taxon>
        <taxon>Metazoa</taxon>
        <taxon>Spiralia</taxon>
        <taxon>Lophotrochozoa</taxon>
        <taxon>Mollusca</taxon>
        <taxon>Gastropoda</taxon>
        <taxon>Heterobranchia</taxon>
        <taxon>Euthyneura</taxon>
        <taxon>Tectipleura</taxon>
        <taxon>Aplysiida</taxon>
        <taxon>Aplysioidea</taxon>
        <taxon>Aplysiidae</taxon>
        <taxon>Aplysia</taxon>
    </lineage>
</organism>
<name>A0ABM0ZWD7_APLCA</name>
<reference evidence="3" key="1">
    <citation type="submission" date="2025-08" db="UniProtKB">
        <authorList>
            <consortium name="RefSeq"/>
        </authorList>
    </citation>
    <scope>IDENTIFICATION</scope>
</reference>
<feature type="domain" description="PiggyBac transposable element-derived protein" evidence="1">
    <location>
        <begin position="33"/>
        <end position="390"/>
    </location>
</feature>
<dbReference type="Proteomes" id="UP000694888">
    <property type="component" value="Unplaced"/>
</dbReference>
<dbReference type="PANTHER" id="PTHR46599">
    <property type="entry name" value="PIGGYBAC TRANSPOSABLE ELEMENT-DERIVED PROTEIN 4"/>
    <property type="match status" value="1"/>
</dbReference>
<dbReference type="RefSeq" id="XP_012935902.1">
    <property type="nucleotide sequence ID" value="XM_013080448.2"/>
</dbReference>
<evidence type="ECO:0000313" key="3">
    <source>
        <dbReference type="RefSeq" id="XP_012935902.1"/>
    </source>
</evidence>
<dbReference type="InterPro" id="IPR029526">
    <property type="entry name" value="PGBD"/>
</dbReference>
<dbReference type="GeneID" id="106011299"/>
<dbReference type="PANTHER" id="PTHR46599:SF3">
    <property type="entry name" value="PIGGYBAC TRANSPOSABLE ELEMENT-DERIVED PROTEIN 4"/>
    <property type="match status" value="1"/>
</dbReference>
<dbReference type="Pfam" id="PF13843">
    <property type="entry name" value="DDE_Tnp_1_7"/>
    <property type="match status" value="1"/>
</dbReference>
<evidence type="ECO:0000313" key="2">
    <source>
        <dbReference type="Proteomes" id="UP000694888"/>
    </source>
</evidence>
<keyword evidence="2" id="KW-1185">Reference proteome</keyword>
<sequence>MLDQEWSENLDCYPFVPPFTGEPGLHIPDGVDTPYDFLRLFITDDMLLTLKRETNRYAAKQIEAVGNAAAPFSIYSLWKPVTLNEMRGFFVILLHMSLLDKPRLSDYWNTSPIVMSQFAGNIMGRDRFMQILSFLHISDDTNYRPYGEPGHHPLAKLEPVYSTLRATFQSLYTPERKVSIDEAVCPWRGRLRFRVYMKDKPHKWGIKLYELCESSSGYVYDFEVYAGIPGLSNRPVDVCKRLMTPLLHKGYVLFTDNYYTCPELVDDLAADDTMCVGTVRANRVGMPKDLVNMNLATGEVSFRRRQQVVALKWQDKKPVHLLTTVHDPRRYVTVTTRTTTKDKPEAIQDYVLNMSGVDRSDQLMAYNPFRRRSVKWWKKLFFHLFTMCSVQAQILHNKSMRARQGKTMNLVEFLISAGNAMAEDYVAKRLQDRAQPNNGAQAEAVSLNRLTARHFPKWLPPTPQKEHPFRVCFVCSARKRKAGQPLGAAPTNRQRKETQFWCEPCGKALCPAPCFEIFHTKKDYLL</sequence>
<gene>
    <name evidence="3" type="primary">LOC106011299</name>
</gene>
<evidence type="ECO:0000259" key="1">
    <source>
        <dbReference type="Pfam" id="PF13843"/>
    </source>
</evidence>
<proteinExistence type="predicted"/>